<dbReference type="EMBL" id="SCLX01000147">
    <property type="protein sequence ID" value="RXF53646.1"/>
    <property type="molecule type" value="Genomic_DNA"/>
</dbReference>
<dbReference type="AlphaFoldDB" id="A0A4V1KFU5"/>
<gene>
    <name evidence="1" type="ORF">ERD32_12410</name>
</gene>
<accession>A0A4V1KFU5</accession>
<dbReference type="GO" id="GO:0005524">
    <property type="term" value="F:ATP binding"/>
    <property type="evidence" value="ECO:0007669"/>
    <property type="project" value="UniProtKB-KW"/>
</dbReference>
<organism evidence="1 2">
    <name type="scientific">Lactobacillus crispatus</name>
    <dbReference type="NCBI Taxonomy" id="47770"/>
    <lineage>
        <taxon>Bacteria</taxon>
        <taxon>Bacillati</taxon>
        <taxon>Bacillota</taxon>
        <taxon>Bacilli</taxon>
        <taxon>Lactobacillales</taxon>
        <taxon>Lactobacillaceae</taxon>
        <taxon>Lactobacillus</taxon>
    </lineage>
</organism>
<comment type="caution">
    <text evidence="1">The sequence shown here is derived from an EMBL/GenBank/DDBJ whole genome shotgun (WGS) entry which is preliminary data.</text>
</comment>
<name>A0A4V1KFU5_9LACO</name>
<sequence>LHKLFYSLKMIYFGSLSKFYSINKHDSLIIINDKKSLSRLTQKPLNLYSNKYIVSSSIDERHDITNLLEQQKIDYKVVPQNLYTTYKLALVKHEDR</sequence>
<keyword evidence="1" id="KW-0067">ATP-binding</keyword>
<proteinExistence type="predicted"/>
<evidence type="ECO:0000313" key="1">
    <source>
        <dbReference type="EMBL" id="RXF53646.1"/>
    </source>
</evidence>
<keyword evidence="1" id="KW-0547">Nucleotide-binding</keyword>
<protein>
    <submittedName>
        <fullName evidence="1">ABC transporter ATP-binding protein</fullName>
    </submittedName>
</protein>
<dbReference type="Proteomes" id="UP000289808">
    <property type="component" value="Unassembled WGS sequence"/>
</dbReference>
<feature type="non-terminal residue" evidence="1">
    <location>
        <position position="1"/>
    </location>
</feature>
<reference evidence="1 2" key="1">
    <citation type="submission" date="2019-01" db="EMBL/GenBank/DDBJ databases">
        <title>The genome sequence of Lactobacillus crispatus L49.</title>
        <authorList>
            <person name="Zhong J."/>
            <person name="Zhang J."/>
        </authorList>
    </citation>
    <scope>NUCLEOTIDE SEQUENCE [LARGE SCALE GENOMIC DNA]</scope>
    <source>
        <strain evidence="1 2">L49</strain>
    </source>
</reference>
<evidence type="ECO:0000313" key="2">
    <source>
        <dbReference type="Proteomes" id="UP000289808"/>
    </source>
</evidence>